<dbReference type="GeneID" id="94363558"/>
<dbReference type="Gene3D" id="2.30.30.240">
    <property type="entry name" value="PRC-barrel domain"/>
    <property type="match status" value="1"/>
</dbReference>
<name>A0A2U2CIK7_9RHOB</name>
<gene>
    <name evidence="2" type="ORF">C4N9_01515</name>
</gene>
<feature type="domain" description="PRC-barrel" evidence="1">
    <location>
        <begin position="9"/>
        <end position="85"/>
    </location>
</feature>
<dbReference type="EMBL" id="QEYD01000001">
    <property type="protein sequence ID" value="PWE31718.1"/>
    <property type="molecule type" value="Genomic_DNA"/>
</dbReference>
<dbReference type="SUPFAM" id="SSF50346">
    <property type="entry name" value="PRC-barrel domain"/>
    <property type="match status" value="1"/>
</dbReference>
<comment type="caution">
    <text evidence="2">The sequence shown here is derived from an EMBL/GenBank/DDBJ whole genome shotgun (WGS) entry which is preliminary data.</text>
</comment>
<dbReference type="Pfam" id="PF05239">
    <property type="entry name" value="PRC"/>
    <property type="match status" value="1"/>
</dbReference>
<dbReference type="InterPro" id="IPR027275">
    <property type="entry name" value="PRC-brl_dom"/>
</dbReference>
<evidence type="ECO:0000313" key="2">
    <source>
        <dbReference type="EMBL" id="PWE31718.1"/>
    </source>
</evidence>
<accession>A0A2U2CIK7</accession>
<proteinExistence type="predicted"/>
<dbReference type="PANTHER" id="PTHR36505:SF1">
    <property type="entry name" value="BLR1072 PROTEIN"/>
    <property type="match status" value="1"/>
</dbReference>
<evidence type="ECO:0000313" key="3">
    <source>
        <dbReference type="Proteomes" id="UP000244940"/>
    </source>
</evidence>
<reference evidence="2 3" key="1">
    <citation type="submission" date="2018-05" db="EMBL/GenBank/DDBJ databases">
        <title>Pararhodobacter marina sp. nov., isolated from deep-sea water of the Indian Ocean.</title>
        <authorList>
            <person name="Lai Q.Sr."/>
            <person name="Liu X."/>
            <person name="Shao Z."/>
        </authorList>
    </citation>
    <scope>NUCLEOTIDE SEQUENCE [LARGE SCALE GENOMIC DNA]</scope>
    <source>
        <strain evidence="2 3">CIC4N-9</strain>
    </source>
</reference>
<organism evidence="2 3">
    <name type="scientific">Pararhodobacter marinus</name>
    <dbReference type="NCBI Taxonomy" id="2184063"/>
    <lineage>
        <taxon>Bacteria</taxon>
        <taxon>Pseudomonadati</taxon>
        <taxon>Pseudomonadota</taxon>
        <taxon>Alphaproteobacteria</taxon>
        <taxon>Rhodobacterales</taxon>
        <taxon>Paracoccaceae</taxon>
        <taxon>Pararhodobacter</taxon>
    </lineage>
</organism>
<dbReference type="Proteomes" id="UP000244940">
    <property type="component" value="Unassembled WGS sequence"/>
</dbReference>
<dbReference type="InterPro" id="IPR011033">
    <property type="entry name" value="PRC_barrel-like_sf"/>
</dbReference>
<dbReference type="RefSeq" id="WP_109531519.1">
    <property type="nucleotide sequence ID" value="NZ_CAXPUO010000093.1"/>
</dbReference>
<sequence>MDVEGSNLVSADNVAGTSVYGPDGSKVGSIDRVMIDKVSGKVAYAVMSFGGILGIGGDERPVPWGALNYDTSLGGFRTNITEDQLSDAPAKNDQWHRDRDWEERTHAVYGLPPYWM</sequence>
<evidence type="ECO:0000259" key="1">
    <source>
        <dbReference type="Pfam" id="PF05239"/>
    </source>
</evidence>
<dbReference type="OrthoDB" id="7274881at2"/>
<dbReference type="PANTHER" id="PTHR36505">
    <property type="entry name" value="BLR1072 PROTEIN"/>
    <property type="match status" value="1"/>
</dbReference>
<dbReference type="AlphaFoldDB" id="A0A2U2CIK7"/>
<keyword evidence="3" id="KW-1185">Reference proteome</keyword>
<protein>
    <submittedName>
        <fullName evidence="2">Photosystem reaction center subunit H</fullName>
    </submittedName>
</protein>